<evidence type="ECO:0000313" key="3">
    <source>
        <dbReference type="Proteomes" id="UP001485226"/>
    </source>
</evidence>
<reference evidence="2 3" key="1">
    <citation type="submission" date="2024-04" db="EMBL/GenBank/DDBJ databases">
        <title>Flavobacterium sp. DGU38 16S ribosomal RNA gene Genome sequencing and assembly.</title>
        <authorList>
            <person name="Park S."/>
        </authorList>
    </citation>
    <scope>NUCLEOTIDE SEQUENCE [LARGE SCALE GENOMIC DNA]</scope>
    <source>
        <strain evidence="2 3">DGU38</strain>
    </source>
</reference>
<organism evidence="2 3">
    <name type="scientific">Flavobacterium calami</name>
    <dbReference type="NCBI Taxonomy" id="3139144"/>
    <lineage>
        <taxon>Bacteria</taxon>
        <taxon>Pseudomonadati</taxon>
        <taxon>Bacteroidota</taxon>
        <taxon>Flavobacteriia</taxon>
        <taxon>Flavobacteriales</taxon>
        <taxon>Flavobacteriaceae</taxon>
        <taxon>Flavobacterium</taxon>
    </lineage>
</organism>
<dbReference type="InterPro" id="IPR004942">
    <property type="entry name" value="Roadblock/LAMTOR2_dom"/>
</dbReference>
<keyword evidence="3" id="KW-1185">Reference proteome</keyword>
<sequence length="117" mass="12794">MALPKTINLTKMIDLNTLVEETGADSGLVFSIDGVLVESVNLEYDGNVAAMIGMILKMSLEMSEDLNNGDLKQLMIKNDDGIVVANKNQDDQCVALLSKDLSKMGLLLRKMDTIFNN</sequence>
<protein>
    <submittedName>
        <fullName evidence="2">Roadblock/LC7 domain-containing protein</fullName>
    </submittedName>
</protein>
<dbReference type="Pfam" id="PF03259">
    <property type="entry name" value="Robl_LC7"/>
    <property type="match status" value="1"/>
</dbReference>
<dbReference type="SUPFAM" id="SSF103196">
    <property type="entry name" value="Roadblock/LC7 domain"/>
    <property type="match status" value="1"/>
</dbReference>
<evidence type="ECO:0000259" key="1">
    <source>
        <dbReference type="Pfam" id="PF03259"/>
    </source>
</evidence>
<accession>A0ABU9IUD2</accession>
<name>A0ABU9IUD2_9FLAO</name>
<comment type="caution">
    <text evidence="2">The sequence shown here is derived from an EMBL/GenBank/DDBJ whole genome shotgun (WGS) entry which is preliminary data.</text>
</comment>
<evidence type="ECO:0000313" key="2">
    <source>
        <dbReference type="EMBL" id="MEL1256026.1"/>
    </source>
</evidence>
<gene>
    <name evidence="2" type="ORF">AAEO57_19705</name>
</gene>
<dbReference type="Proteomes" id="UP001485226">
    <property type="component" value="Unassembled WGS sequence"/>
</dbReference>
<dbReference type="EMBL" id="JBBYHS010000027">
    <property type="protein sequence ID" value="MEL1256026.1"/>
    <property type="molecule type" value="Genomic_DNA"/>
</dbReference>
<dbReference type="Gene3D" id="3.30.450.30">
    <property type="entry name" value="Dynein light chain 2a, cytoplasmic"/>
    <property type="match status" value="1"/>
</dbReference>
<proteinExistence type="predicted"/>
<feature type="domain" description="Roadblock/LAMTOR2" evidence="1">
    <location>
        <begin position="15"/>
        <end position="89"/>
    </location>
</feature>